<dbReference type="PANTHER" id="PTHR35004:SF7">
    <property type="entry name" value="INTEGRASE PROTEIN"/>
    <property type="match status" value="1"/>
</dbReference>
<dbReference type="OrthoDB" id="92877at2"/>
<organism evidence="2 3">
    <name type="scientific">Melghiribacillus thermohalophilus</name>
    <dbReference type="NCBI Taxonomy" id="1324956"/>
    <lineage>
        <taxon>Bacteria</taxon>
        <taxon>Bacillati</taxon>
        <taxon>Bacillota</taxon>
        <taxon>Bacilli</taxon>
        <taxon>Bacillales</taxon>
        <taxon>Bacillaceae</taxon>
        <taxon>Melghiribacillus</taxon>
    </lineage>
</organism>
<dbReference type="SUPFAM" id="SSF53098">
    <property type="entry name" value="Ribonuclease H-like"/>
    <property type="match status" value="1"/>
</dbReference>
<comment type="caution">
    <text evidence="2">The sequence shown here is derived from an EMBL/GenBank/DDBJ whole genome shotgun (WGS) entry which is preliminary data.</text>
</comment>
<keyword evidence="3" id="KW-1185">Reference proteome</keyword>
<name>A0A4R3MVU4_9BACI</name>
<proteinExistence type="predicted"/>
<evidence type="ECO:0000313" key="3">
    <source>
        <dbReference type="Proteomes" id="UP000294650"/>
    </source>
</evidence>
<gene>
    <name evidence="2" type="ORF">EDD68_1165</name>
</gene>
<accession>A0A4R3MVU4</accession>
<dbReference type="RefSeq" id="WP_132372307.1">
    <property type="nucleotide sequence ID" value="NZ_SMAN01000016.1"/>
</dbReference>
<dbReference type="Proteomes" id="UP000294650">
    <property type="component" value="Unassembled WGS sequence"/>
</dbReference>
<evidence type="ECO:0000313" key="2">
    <source>
        <dbReference type="EMBL" id="TCT19877.1"/>
    </source>
</evidence>
<dbReference type="AlphaFoldDB" id="A0A4R3MVU4"/>
<protein>
    <submittedName>
        <fullName evidence="2">Transposase</fullName>
    </submittedName>
</protein>
<dbReference type="InterPro" id="IPR036397">
    <property type="entry name" value="RNaseH_sf"/>
</dbReference>
<dbReference type="PROSITE" id="PS50994">
    <property type="entry name" value="INTEGRASE"/>
    <property type="match status" value="1"/>
</dbReference>
<dbReference type="InterPro" id="IPR012337">
    <property type="entry name" value="RNaseH-like_sf"/>
</dbReference>
<reference evidence="2 3" key="1">
    <citation type="submission" date="2019-03" db="EMBL/GenBank/DDBJ databases">
        <title>Genomic Encyclopedia of Type Strains, Phase IV (KMG-IV): sequencing the most valuable type-strain genomes for metagenomic binning, comparative biology and taxonomic classification.</title>
        <authorList>
            <person name="Goeker M."/>
        </authorList>
    </citation>
    <scope>NUCLEOTIDE SEQUENCE [LARGE SCALE GENOMIC DNA]</scope>
    <source>
        <strain evidence="2 3">DSM 25894</strain>
    </source>
</reference>
<dbReference type="NCBIfam" id="NF033546">
    <property type="entry name" value="transpos_IS21"/>
    <property type="match status" value="1"/>
</dbReference>
<dbReference type="GO" id="GO:0003676">
    <property type="term" value="F:nucleic acid binding"/>
    <property type="evidence" value="ECO:0007669"/>
    <property type="project" value="InterPro"/>
</dbReference>
<evidence type="ECO:0000259" key="1">
    <source>
        <dbReference type="PROSITE" id="PS50994"/>
    </source>
</evidence>
<sequence length="481" mass="57012">MLTMSEINSIKFFRNHKSFSINKIANTFGINWRTAKKYADKDEIPREKKTLKKGMMYQEKWGEIVSDWLMEDQKLRRKQRRTKKKIYEDLKSMGFPGSYRTVCYFIEEWKEGKIADEETSSKNYERLQHPPGEAQVDFGKTEAVKDGKYIDSHCLVMTLPYSNAAFCVALPGENQECFLYGLKTLFHQLGGVPRKLRIDNLTAAVIQARSQSGEAQFTQEFLQFANFYGFEVQPCNPRSGHEKGNVENKVGYIRYNFVTPAPVVKSYEHLTEILSAKLTKDRERKHYQKQVPIQKLLQEEEKHLLALPEEGYPVFKEKIVKANKYGEITLDKTKVYIPRGYNYGQLHLVLYWNRFKVVSPDGEILYEDERPYMHSKRNIPWKSILTDWARKPRCVTYSRYAPYLPGRVYQYISIENYQLRKDRIKWLISLLVSYDMEEINERFYELIQEREFQQVEDHPYDVNWEIYDQLNHITKGEDSLE</sequence>
<dbReference type="PANTHER" id="PTHR35004">
    <property type="entry name" value="TRANSPOSASE RV3428C-RELATED"/>
    <property type="match status" value="1"/>
</dbReference>
<dbReference type="InterPro" id="IPR001584">
    <property type="entry name" value="Integrase_cat-core"/>
</dbReference>
<dbReference type="GO" id="GO:0015074">
    <property type="term" value="P:DNA integration"/>
    <property type="evidence" value="ECO:0007669"/>
    <property type="project" value="InterPro"/>
</dbReference>
<feature type="domain" description="Integrase catalytic" evidence="1">
    <location>
        <begin position="126"/>
        <end position="300"/>
    </location>
</feature>
<dbReference type="Gene3D" id="3.30.420.10">
    <property type="entry name" value="Ribonuclease H-like superfamily/Ribonuclease H"/>
    <property type="match status" value="1"/>
</dbReference>
<dbReference type="EMBL" id="SMAN01000016">
    <property type="protein sequence ID" value="TCT19877.1"/>
    <property type="molecule type" value="Genomic_DNA"/>
</dbReference>